<dbReference type="Pfam" id="PF17921">
    <property type="entry name" value="Integrase_H2C2"/>
    <property type="match status" value="1"/>
</dbReference>
<protein>
    <recommendedName>
        <fullName evidence="2">Integrase zinc-binding domain-containing protein</fullName>
    </recommendedName>
</protein>
<reference evidence="3" key="1">
    <citation type="journal article" date="2023" name="G3 (Bethesda)">
        <title>A reference genome for the long-term kleptoplast-retaining sea slug Elysia crispata morphotype clarki.</title>
        <authorList>
            <person name="Eastman K.E."/>
            <person name="Pendleton A.L."/>
            <person name="Shaikh M.A."/>
            <person name="Suttiyut T."/>
            <person name="Ogas R."/>
            <person name="Tomko P."/>
            <person name="Gavelis G."/>
            <person name="Widhalm J.R."/>
            <person name="Wisecaver J.H."/>
        </authorList>
    </citation>
    <scope>NUCLEOTIDE SEQUENCE</scope>
    <source>
        <strain evidence="3">ECLA1</strain>
    </source>
</reference>
<dbReference type="InterPro" id="IPR050951">
    <property type="entry name" value="Retrovirus_Pol_polyprotein"/>
</dbReference>
<gene>
    <name evidence="3" type="ORF">RRG08_021542</name>
</gene>
<organism evidence="3 4">
    <name type="scientific">Elysia crispata</name>
    <name type="common">lettuce slug</name>
    <dbReference type="NCBI Taxonomy" id="231223"/>
    <lineage>
        <taxon>Eukaryota</taxon>
        <taxon>Metazoa</taxon>
        <taxon>Spiralia</taxon>
        <taxon>Lophotrochozoa</taxon>
        <taxon>Mollusca</taxon>
        <taxon>Gastropoda</taxon>
        <taxon>Heterobranchia</taxon>
        <taxon>Euthyneura</taxon>
        <taxon>Panpulmonata</taxon>
        <taxon>Sacoglossa</taxon>
        <taxon>Placobranchoidea</taxon>
        <taxon>Plakobranchidae</taxon>
        <taxon>Elysia</taxon>
    </lineage>
</organism>
<evidence type="ECO:0000313" key="4">
    <source>
        <dbReference type="Proteomes" id="UP001283361"/>
    </source>
</evidence>
<dbReference type="Proteomes" id="UP001283361">
    <property type="component" value="Unassembled WGS sequence"/>
</dbReference>
<comment type="caution">
    <text evidence="3">The sequence shown here is derived from an EMBL/GenBank/DDBJ whole genome shotgun (WGS) entry which is preliminary data.</text>
</comment>
<dbReference type="PANTHER" id="PTHR37984">
    <property type="entry name" value="PROTEIN CBG26694"/>
    <property type="match status" value="1"/>
</dbReference>
<evidence type="ECO:0000256" key="1">
    <source>
        <dbReference type="SAM" id="MobiDB-lite"/>
    </source>
</evidence>
<dbReference type="EMBL" id="JAWDGP010008106">
    <property type="protein sequence ID" value="KAK3690843.1"/>
    <property type="molecule type" value="Genomic_DNA"/>
</dbReference>
<dbReference type="Gene3D" id="1.10.340.70">
    <property type="match status" value="1"/>
</dbReference>
<dbReference type="AlphaFoldDB" id="A0AAE0XE35"/>
<feature type="compositionally biased region" description="Basic and acidic residues" evidence="1">
    <location>
        <begin position="18"/>
        <end position="27"/>
    </location>
</feature>
<evidence type="ECO:0000313" key="3">
    <source>
        <dbReference type="EMBL" id="KAK3690843.1"/>
    </source>
</evidence>
<feature type="region of interest" description="Disordered" evidence="1">
    <location>
        <begin position="1"/>
        <end position="27"/>
    </location>
</feature>
<keyword evidence="4" id="KW-1185">Reference proteome</keyword>
<dbReference type="PANTHER" id="PTHR37984:SF7">
    <property type="entry name" value="INTEGRASE CATALYTIC DOMAIN-CONTAINING PROTEIN"/>
    <property type="match status" value="1"/>
</dbReference>
<feature type="domain" description="Integrase zinc-binding" evidence="2">
    <location>
        <begin position="116"/>
        <end position="166"/>
    </location>
</feature>
<sequence length="238" mass="26533">MATKTLMQYPEPPPPSPPKHDEPHTIDSDAAEDKATTLAVTEMLRSVTNIATRTMVREATASDTILQRLITLIHSGIPDQCQDVPSELQPYHRYAASLFCIHGDILTGHRIVILAALQPSILNALHAAHQGVVAMCARTADSVFWPNITTNITRTRNQCAQCNRAAKANTIQLPTDIIPPDYPFQQLCRDYFSYNNHGYAVIVDRYSSWSMVFRSEAGAEGLVRPLRETFVDLEFLKS</sequence>
<name>A0AAE0XE35_9GAST</name>
<evidence type="ECO:0000259" key="2">
    <source>
        <dbReference type="Pfam" id="PF17921"/>
    </source>
</evidence>
<proteinExistence type="predicted"/>
<accession>A0AAE0XE35</accession>
<dbReference type="InterPro" id="IPR041588">
    <property type="entry name" value="Integrase_H2C2"/>
</dbReference>